<dbReference type="InterPro" id="IPR000172">
    <property type="entry name" value="GMC_OxRdtase_N"/>
</dbReference>
<keyword evidence="4" id="KW-0274">FAD</keyword>
<dbReference type="PROSITE" id="PS00624">
    <property type="entry name" value="GMC_OXRED_2"/>
    <property type="match status" value="1"/>
</dbReference>
<reference evidence="7" key="1">
    <citation type="submission" date="2018-06" db="EMBL/GenBank/DDBJ databases">
        <authorList>
            <person name="Zhirakovskaya E."/>
        </authorList>
    </citation>
    <scope>NUCLEOTIDE SEQUENCE</scope>
</reference>
<dbReference type="InterPro" id="IPR007867">
    <property type="entry name" value="GMC_OxRtase_C"/>
</dbReference>
<keyword evidence="3" id="KW-0285">Flavoprotein</keyword>
<protein>
    <submittedName>
        <fullName evidence="7">Oxidoreductase, GMC family</fullName>
    </submittedName>
</protein>
<dbReference type="AlphaFoldDB" id="A0A3B0VMZ3"/>
<dbReference type="Pfam" id="PF05199">
    <property type="entry name" value="GMC_oxred_C"/>
    <property type="match status" value="1"/>
</dbReference>
<dbReference type="PROSITE" id="PS00623">
    <property type="entry name" value="GMC_OXRED_1"/>
    <property type="match status" value="1"/>
</dbReference>
<dbReference type="SUPFAM" id="SSF51905">
    <property type="entry name" value="FAD/NAD(P)-binding domain"/>
    <property type="match status" value="1"/>
</dbReference>
<comment type="cofactor">
    <cofactor evidence="1">
        <name>FAD</name>
        <dbReference type="ChEBI" id="CHEBI:57692"/>
    </cofactor>
</comment>
<name>A0A3B0VMZ3_9ZZZZ</name>
<dbReference type="InterPro" id="IPR036188">
    <property type="entry name" value="FAD/NAD-bd_sf"/>
</dbReference>
<organism evidence="7">
    <name type="scientific">hydrothermal vent metagenome</name>
    <dbReference type="NCBI Taxonomy" id="652676"/>
    <lineage>
        <taxon>unclassified sequences</taxon>
        <taxon>metagenomes</taxon>
        <taxon>ecological metagenomes</taxon>
    </lineage>
</organism>
<evidence type="ECO:0000259" key="5">
    <source>
        <dbReference type="PROSITE" id="PS00623"/>
    </source>
</evidence>
<evidence type="ECO:0000256" key="4">
    <source>
        <dbReference type="ARBA" id="ARBA00022827"/>
    </source>
</evidence>
<gene>
    <name evidence="7" type="ORF">MNBD_GAMMA01-1689</name>
</gene>
<dbReference type="PIRSF" id="PIRSF000137">
    <property type="entry name" value="Alcohol_oxidase"/>
    <property type="match status" value="1"/>
</dbReference>
<dbReference type="PANTHER" id="PTHR11552">
    <property type="entry name" value="GLUCOSE-METHANOL-CHOLINE GMC OXIDOREDUCTASE"/>
    <property type="match status" value="1"/>
</dbReference>
<evidence type="ECO:0000259" key="6">
    <source>
        <dbReference type="PROSITE" id="PS00624"/>
    </source>
</evidence>
<dbReference type="Gene3D" id="3.30.560.10">
    <property type="entry name" value="Glucose Oxidase, domain 3"/>
    <property type="match status" value="1"/>
</dbReference>
<feature type="domain" description="Glucose-methanol-choline oxidoreductase N-terminal" evidence="6">
    <location>
        <begin position="255"/>
        <end position="269"/>
    </location>
</feature>
<dbReference type="InterPro" id="IPR012132">
    <property type="entry name" value="GMC_OxRdtase"/>
</dbReference>
<evidence type="ECO:0000256" key="1">
    <source>
        <dbReference type="ARBA" id="ARBA00001974"/>
    </source>
</evidence>
<evidence type="ECO:0000256" key="3">
    <source>
        <dbReference type="ARBA" id="ARBA00022630"/>
    </source>
</evidence>
<accession>A0A3B0VMZ3</accession>
<dbReference type="PANTHER" id="PTHR11552:SF147">
    <property type="entry name" value="CHOLINE DEHYDROGENASE, MITOCHONDRIAL"/>
    <property type="match status" value="1"/>
</dbReference>
<dbReference type="SUPFAM" id="SSF54373">
    <property type="entry name" value="FAD-linked reductases, C-terminal domain"/>
    <property type="match status" value="1"/>
</dbReference>
<dbReference type="Pfam" id="PF00732">
    <property type="entry name" value="GMC_oxred_N"/>
    <property type="match status" value="1"/>
</dbReference>
<dbReference type="Gene3D" id="3.50.50.60">
    <property type="entry name" value="FAD/NAD(P)-binding domain"/>
    <property type="match status" value="1"/>
</dbReference>
<evidence type="ECO:0000256" key="2">
    <source>
        <dbReference type="ARBA" id="ARBA00010790"/>
    </source>
</evidence>
<evidence type="ECO:0000313" key="7">
    <source>
        <dbReference type="EMBL" id="VAW33526.1"/>
    </source>
</evidence>
<comment type="similarity">
    <text evidence="2">Belongs to the GMC oxidoreductase family.</text>
</comment>
<sequence>MSKNNFDFIIVGAGSAGCVLANRLSANPDCKVLLIEAGGKDSHPFIHMPAGISKLVNIKSLNWNYYTQPETHLNNRRLYWPRGKVLGGSSSINAMCYCRGHKKDYDLWESLGNDGWSFADVLPYFIKSENNQRISNEFHGNSGPLHVSDLKYHNVLTDTFLTACQQQGYNLTDDFNAERQRGFGLYQVTQHNGSRSSASQAYLTPIKSRTNLTVWTKSYCQKVIIENNHAKGVEVIKSAKLEKVYANTEVILSGGALNSPHILMLSGVGAAQELQAHDIKVQHDLPGVGKNLQDHLDICLVQGCSQNVSYDRISEIKAGLQYYLFKSGPGTSNAAEAGGFLKTSSNDSNNEEWPNLQFHFVPAILDDHGRNRLKGNGYTLHMCYLRPQSRGKLQLASKNPMQPIKIFANYLSEPEDLAYMKKGFEIQRKIFSATAFDQYRSPEIFPGNEIQSEAEIETFIRNKAETIYHPVGTCKMGNDAMAVVDNHLRVHAINNLRVVDASIMPNLISGNTNAPTIMIAEKISDSILTQS</sequence>
<dbReference type="GO" id="GO:0050660">
    <property type="term" value="F:flavin adenine dinucleotide binding"/>
    <property type="evidence" value="ECO:0007669"/>
    <property type="project" value="InterPro"/>
</dbReference>
<dbReference type="EMBL" id="UOEW01000037">
    <property type="protein sequence ID" value="VAW33526.1"/>
    <property type="molecule type" value="Genomic_DNA"/>
</dbReference>
<dbReference type="GO" id="GO:0016614">
    <property type="term" value="F:oxidoreductase activity, acting on CH-OH group of donors"/>
    <property type="evidence" value="ECO:0007669"/>
    <property type="project" value="InterPro"/>
</dbReference>
<dbReference type="PROSITE" id="PS51257">
    <property type="entry name" value="PROKAR_LIPOPROTEIN"/>
    <property type="match status" value="1"/>
</dbReference>
<feature type="domain" description="Glucose-methanol-choline oxidoreductase N-terminal" evidence="5">
    <location>
        <begin position="83"/>
        <end position="106"/>
    </location>
</feature>
<proteinExistence type="inferred from homology"/>
<dbReference type="NCBIfam" id="NF002550">
    <property type="entry name" value="PRK02106.1"/>
    <property type="match status" value="1"/>
</dbReference>